<evidence type="ECO:0000313" key="10">
    <source>
        <dbReference type="EMBL" id="KRG20168.1"/>
    </source>
</evidence>
<evidence type="ECO:0000313" key="11">
    <source>
        <dbReference type="EMBL" id="MCS5708255.1"/>
    </source>
</evidence>
<keyword evidence="5 8" id="KW-0378">Hydrolase</keyword>
<keyword evidence="3 8" id="KW-0819">tRNA processing</keyword>
<evidence type="ECO:0000256" key="8">
    <source>
        <dbReference type="HAMAP-Rule" id="MF_00972"/>
    </source>
</evidence>
<organism evidence="10">
    <name type="scientific">Candidatus Berkiella cookevillensis</name>
    <dbReference type="NCBI Taxonomy" id="437022"/>
    <lineage>
        <taxon>Bacteria</taxon>
        <taxon>Pseudomonadati</taxon>
        <taxon>Pseudomonadota</taxon>
        <taxon>Gammaproteobacteria</taxon>
        <taxon>Candidatus Berkiellales</taxon>
        <taxon>Candidatus Berkiellaceae</taxon>
        <taxon>Candidatus Berkiella</taxon>
    </lineage>
</organism>
<comment type="caution">
    <text evidence="10">The sequence shown here is derived from an EMBL/GenBank/DDBJ whole genome shotgun (WGS) entry which is preliminary data.</text>
</comment>
<dbReference type="RefSeq" id="WP_057623074.1">
    <property type="nucleotide sequence ID" value="NZ_LKHV02000001.1"/>
</dbReference>
<dbReference type="InterPro" id="IPR028883">
    <property type="entry name" value="tRNA_aden_deaminase"/>
</dbReference>
<evidence type="ECO:0000256" key="6">
    <source>
        <dbReference type="ARBA" id="ARBA00022833"/>
    </source>
</evidence>
<dbReference type="PATRIC" id="fig|1590042.3.peg.406"/>
<dbReference type="InterPro" id="IPR016192">
    <property type="entry name" value="APOBEC/CMP_deaminase_Zn-bd"/>
</dbReference>
<dbReference type="GO" id="GO:0052717">
    <property type="term" value="F:tRNA-specific adenosine-34 deaminase activity"/>
    <property type="evidence" value="ECO:0007669"/>
    <property type="project" value="UniProtKB-UniRule"/>
</dbReference>
<dbReference type="AlphaFoldDB" id="A0A0Q9YVQ4"/>
<dbReference type="GO" id="GO:0008270">
    <property type="term" value="F:zinc ion binding"/>
    <property type="evidence" value="ECO:0007669"/>
    <property type="project" value="UniProtKB-UniRule"/>
</dbReference>
<feature type="domain" description="CMP/dCMP-type deaminase" evidence="9">
    <location>
        <begin position="6"/>
        <end position="117"/>
    </location>
</feature>
<dbReference type="Pfam" id="PF00383">
    <property type="entry name" value="dCMP_cyt_deam_1"/>
    <property type="match status" value="1"/>
</dbReference>
<evidence type="ECO:0000313" key="12">
    <source>
        <dbReference type="Proteomes" id="UP000051494"/>
    </source>
</evidence>
<dbReference type="Proteomes" id="UP000051494">
    <property type="component" value="Unassembled WGS sequence"/>
</dbReference>
<evidence type="ECO:0000256" key="2">
    <source>
        <dbReference type="ARBA" id="ARBA00011738"/>
    </source>
</evidence>
<comment type="cofactor">
    <cofactor evidence="8">
        <name>Zn(2+)</name>
        <dbReference type="ChEBI" id="CHEBI:29105"/>
    </cofactor>
    <text evidence="8">Binds 1 zinc ion per subunit.</text>
</comment>
<dbReference type="PANTHER" id="PTHR11079">
    <property type="entry name" value="CYTOSINE DEAMINASE FAMILY MEMBER"/>
    <property type="match status" value="1"/>
</dbReference>
<evidence type="ECO:0000259" key="9">
    <source>
        <dbReference type="PROSITE" id="PS51747"/>
    </source>
</evidence>
<dbReference type="PROSITE" id="PS00903">
    <property type="entry name" value="CYT_DCMP_DEAMINASES_1"/>
    <property type="match status" value="1"/>
</dbReference>
<keyword evidence="6 8" id="KW-0862">Zinc</keyword>
<dbReference type="EMBL" id="LKHV02000001">
    <property type="protein sequence ID" value="MCS5708255.1"/>
    <property type="molecule type" value="Genomic_DNA"/>
</dbReference>
<gene>
    <name evidence="8 10" type="primary">tadA</name>
    <name evidence="10" type="ORF">CC99x_00389</name>
    <name evidence="11" type="ORF">CC99x_004990</name>
</gene>
<dbReference type="NCBIfam" id="NF008113">
    <property type="entry name" value="PRK10860.1"/>
    <property type="match status" value="1"/>
</dbReference>
<feature type="active site" description="Proton donor" evidence="8">
    <location>
        <position position="59"/>
    </location>
</feature>
<proteinExistence type="inferred from homology"/>
<dbReference type="HAMAP" id="MF_00972">
    <property type="entry name" value="tRNA_aden_deaminase"/>
    <property type="match status" value="1"/>
</dbReference>
<feature type="binding site" evidence="8">
    <location>
        <position position="90"/>
    </location>
    <ligand>
        <name>Zn(2+)</name>
        <dbReference type="ChEBI" id="CHEBI:29105"/>
        <note>catalytic</note>
    </ligand>
</feature>
<keyword evidence="12" id="KW-1185">Reference proteome</keyword>
<dbReference type="InterPro" id="IPR016193">
    <property type="entry name" value="Cytidine_deaminase-like"/>
</dbReference>
<comment type="function">
    <text evidence="8">Catalyzes the deamination of adenosine to inosine at the wobble position 34 of tRNA(Arg2).</text>
</comment>
<protein>
    <recommendedName>
        <fullName evidence="8">tRNA-specific adenosine deaminase</fullName>
        <ecNumber evidence="8">3.5.4.33</ecNumber>
    </recommendedName>
</protein>
<evidence type="ECO:0000256" key="1">
    <source>
        <dbReference type="ARBA" id="ARBA00010669"/>
    </source>
</evidence>
<dbReference type="EC" id="3.5.4.33" evidence="8"/>
<comment type="subunit">
    <text evidence="2 8">Homodimer.</text>
</comment>
<comment type="catalytic activity">
    <reaction evidence="7 8">
        <text>adenosine(34) in tRNA + H2O + H(+) = inosine(34) in tRNA + NH4(+)</text>
        <dbReference type="Rhea" id="RHEA:43168"/>
        <dbReference type="Rhea" id="RHEA-COMP:10373"/>
        <dbReference type="Rhea" id="RHEA-COMP:10374"/>
        <dbReference type="ChEBI" id="CHEBI:15377"/>
        <dbReference type="ChEBI" id="CHEBI:15378"/>
        <dbReference type="ChEBI" id="CHEBI:28938"/>
        <dbReference type="ChEBI" id="CHEBI:74411"/>
        <dbReference type="ChEBI" id="CHEBI:82852"/>
        <dbReference type="EC" id="3.5.4.33"/>
    </reaction>
</comment>
<dbReference type="InterPro" id="IPR002125">
    <property type="entry name" value="CMP_dCMP_dom"/>
</dbReference>
<name>A0A0Q9YVQ4_9GAMM</name>
<dbReference type="SUPFAM" id="SSF53927">
    <property type="entry name" value="Cytidine deaminase-like"/>
    <property type="match status" value="1"/>
</dbReference>
<evidence type="ECO:0000256" key="4">
    <source>
        <dbReference type="ARBA" id="ARBA00022723"/>
    </source>
</evidence>
<dbReference type="OrthoDB" id="9802676at2"/>
<dbReference type="GO" id="GO:0002100">
    <property type="term" value="P:tRNA wobble adenosine to inosine editing"/>
    <property type="evidence" value="ECO:0007669"/>
    <property type="project" value="UniProtKB-UniRule"/>
</dbReference>
<dbReference type="STRING" id="437022.CC99x_00389"/>
<feature type="binding site" evidence="8">
    <location>
        <position position="57"/>
    </location>
    <ligand>
        <name>Zn(2+)</name>
        <dbReference type="ChEBI" id="CHEBI:29105"/>
        <note>catalytic</note>
    </ligand>
</feature>
<dbReference type="EMBL" id="LKHV01000001">
    <property type="protein sequence ID" value="KRG20168.1"/>
    <property type="molecule type" value="Genomic_DNA"/>
</dbReference>
<sequence length="162" mass="18118">MKQQLEQDIYWMQRALELAKQGQAQGEVPVGAVLIQEDTELAAEYNTPISHNDPTCHAEMNVIRKAATRLQNYRLLDTTLYVTLEPCCMCAGAIIQARIKRVVFGAFDLKAGASGSVINILSMPQLNHHPEIVGGILKESCGSLLTEFFKKKRLKRIERCCD</sequence>
<dbReference type="CDD" id="cd01285">
    <property type="entry name" value="nucleoside_deaminase"/>
    <property type="match status" value="1"/>
</dbReference>
<dbReference type="PANTHER" id="PTHR11079:SF202">
    <property type="entry name" value="TRNA-SPECIFIC ADENOSINE DEAMINASE"/>
    <property type="match status" value="1"/>
</dbReference>
<evidence type="ECO:0000256" key="3">
    <source>
        <dbReference type="ARBA" id="ARBA00022694"/>
    </source>
</evidence>
<comment type="similarity">
    <text evidence="1">Belongs to the cytidine and deoxycytidylate deaminase family. ADAT2 subfamily.</text>
</comment>
<dbReference type="PROSITE" id="PS51747">
    <property type="entry name" value="CYT_DCMP_DEAMINASES_2"/>
    <property type="match status" value="1"/>
</dbReference>
<reference evidence="10" key="1">
    <citation type="submission" date="2015-09" db="EMBL/GenBank/DDBJ databases">
        <title>Draft Genome Sequences of Two Novel Amoeba-resistant Intranuclear Bacteria, Candidatus Berkiella cookevillensis and Candidatus Berkiella aquae.</title>
        <authorList>
            <person name="Mehari Y.T."/>
            <person name="Arivett B.A."/>
            <person name="Farone A.L."/>
            <person name="Gunderson J.H."/>
            <person name="Farone M.B."/>
        </authorList>
    </citation>
    <scope>NUCLEOTIDE SEQUENCE [LARGE SCALE GENOMIC DNA]</scope>
    <source>
        <strain evidence="10">CC99</strain>
    </source>
</reference>
<reference evidence="11" key="3">
    <citation type="submission" date="2021-06" db="EMBL/GenBank/DDBJ databases">
        <title>Genomic Description and Analysis of Intracellular Bacteria, Candidatus Berkiella cookevillensis and Candidatus Berkiella aquae.</title>
        <authorList>
            <person name="Kidane D.T."/>
            <person name="Mehari Y.T."/>
            <person name="Rice F.C."/>
            <person name="Arivett B.A."/>
            <person name="Farone A.L."/>
            <person name="Berk S.G."/>
            <person name="Farone M.B."/>
        </authorList>
    </citation>
    <scope>NUCLEOTIDE SEQUENCE</scope>
    <source>
        <strain evidence="11">CC99</strain>
    </source>
</reference>
<keyword evidence="4 8" id="KW-0479">Metal-binding</keyword>
<dbReference type="Gene3D" id="3.40.140.10">
    <property type="entry name" value="Cytidine Deaminase, domain 2"/>
    <property type="match status" value="1"/>
</dbReference>
<accession>A0A0Q9YVQ4</accession>
<reference evidence="11" key="2">
    <citation type="journal article" date="2016" name="Genome Announc.">
        <title>Draft Genome Sequences of Two Novel Amoeba-Resistant Intranuclear Bacteria, 'Candidatus Berkiella cookevillensis' and 'Candidatus Berkiella aquae'.</title>
        <authorList>
            <person name="Mehari Y.T."/>
            <person name="Arivett B.A."/>
            <person name="Farone A.L."/>
            <person name="Gunderson J.H."/>
            <person name="Farone M.B."/>
        </authorList>
    </citation>
    <scope>NUCLEOTIDE SEQUENCE</scope>
    <source>
        <strain evidence="11">CC99</strain>
    </source>
</reference>
<evidence type="ECO:0000256" key="7">
    <source>
        <dbReference type="ARBA" id="ARBA00048045"/>
    </source>
</evidence>
<dbReference type="FunFam" id="3.40.140.10:FF:000005">
    <property type="entry name" value="tRNA-specific adenosine deaminase"/>
    <property type="match status" value="1"/>
</dbReference>
<evidence type="ECO:0000256" key="5">
    <source>
        <dbReference type="ARBA" id="ARBA00022801"/>
    </source>
</evidence>
<feature type="binding site" evidence="8">
    <location>
        <position position="87"/>
    </location>
    <ligand>
        <name>Zn(2+)</name>
        <dbReference type="ChEBI" id="CHEBI:29105"/>
        <note>catalytic</note>
    </ligand>
</feature>